<gene>
    <name evidence="1" type="ORF">niasHT_021898</name>
</gene>
<reference evidence="1 2" key="1">
    <citation type="submission" date="2024-10" db="EMBL/GenBank/DDBJ databases">
        <authorList>
            <person name="Kim D."/>
        </authorList>
    </citation>
    <scope>NUCLEOTIDE SEQUENCE [LARGE SCALE GENOMIC DNA]</scope>
    <source>
        <strain evidence="1">BH-2024</strain>
    </source>
</reference>
<organism evidence="1 2">
    <name type="scientific">Heterodera trifolii</name>
    <dbReference type="NCBI Taxonomy" id="157864"/>
    <lineage>
        <taxon>Eukaryota</taxon>
        <taxon>Metazoa</taxon>
        <taxon>Ecdysozoa</taxon>
        <taxon>Nematoda</taxon>
        <taxon>Chromadorea</taxon>
        <taxon>Rhabditida</taxon>
        <taxon>Tylenchina</taxon>
        <taxon>Tylenchomorpha</taxon>
        <taxon>Tylenchoidea</taxon>
        <taxon>Heteroderidae</taxon>
        <taxon>Heteroderinae</taxon>
        <taxon>Heterodera</taxon>
    </lineage>
</organism>
<accession>A0ABD2K8V5</accession>
<proteinExistence type="predicted"/>
<dbReference type="Proteomes" id="UP001620626">
    <property type="component" value="Unassembled WGS sequence"/>
</dbReference>
<evidence type="ECO:0000313" key="1">
    <source>
        <dbReference type="EMBL" id="KAL3099331.1"/>
    </source>
</evidence>
<dbReference type="EMBL" id="JBICBT010000811">
    <property type="protein sequence ID" value="KAL3099331.1"/>
    <property type="molecule type" value="Genomic_DNA"/>
</dbReference>
<protein>
    <submittedName>
        <fullName evidence="1">Uncharacterized protein</fullName>
    </submittedName>
</protein>
<comment type="caution">
    <text evidence="1">The sequence shown here is derived from an EMBL/GenBank/DDBJ whole genome shotgun (WGS) entry which is preliminary data.</text>
</comment>
<name>A0ABD2K8V5_9BILA</name>
<keyword evidence="2" id="KW-1185">Reference proteome</keyword>
<dbReference type="AlphaFoldDB" id="A0ABD2K8V5"/>
<sequence length="216" mass="23881">MENECDNERARTQRTTLSENVTCDCSLGDKGVDWANALNTPRPITKKRAELLQTVWGCTKAENCSAVAISADVRRATEMTGGINCECLFGEKGAEIGNKYLEFGAKKSTSTTTASTTTTTTTNIANSLGTTTKNFSPPTDVKIEAMLQCLAWQICNPSEMWGRAKLSRRFAIRKKCEEMFENWGQMKKEISKEYEMSADNINGQAFMADFIGARGH</sequence>
<evidence type="ECO:0000313" key="2">
    <source>
        <dbReference type="Proteomes" id="UP001620626"/>
    </source>
</evidence>